<protein>
    <recommendedName>
        <fullName evidence="4">Mos1 transposase HTH domain-containing protein</fullName>
    </recommendedName>
</protein>
<dbReference type="STRING" id="136037.A0A067RF23"/>
<name>A0A067RF23_ZOONE</name>
<evidence type="ECO:0008006" key="4">
    <source>
        <dbReference type="Google" id="ProtNLM"/>
    </source>
</evidence>
<dbReference type="InParanoid" id="A0A067RF23"/>
<gene>
    <name evidence="2" type="ORF">L798_07387</name>
</gene>
<dbReference type="PANTHER" id="PTHR46060">
    <property type="entry name" value="MARINER MOS1 TRANSPOSASE-LIKE PROTEIN"/>
    <property type="match status" value="1"/>
</dbReference>
<sequence length="73" mass="8192">MGRAQTFVWHSRFKNGRTAVDDDERSGRPSSSTTPENGTKIRQAIHEDRRRTINDLCDIAGIGYENSGKGKEI</sequence>
<evidence type="ECO:0000313" key="3">
    <source>
        <dbReference type="Proteomes" id="UP000027135"/>
    </source>
</evidence>
<dbReference type="PANTHER" id="PTHR46060:SF1">
    <property type="entry name" value="MARINER MOS1 TRANSPOSASE-LIKE PROTEIN"/>
    <property type="match status" value="1"/>
</dbReference>
<feature type="region of interest" description="Disordered" evidence="1">
    <location>
        <begin position="15"/>
        <end position="47"/>
    </location>
</feature>
<dbReference type="Proteomes" id="UP000027135">
    <property type="component" value="Unassembled WGS sequence"/>
</dbReference>
<dbReference type="AlphaFoldDB" id="A0A067RF23"/>
<dbReference type="InterPro" id="IPR052709">
    <property type="entry name" value="Transposase-MT_Hybrid"/>
</dbReference>
<proteinExistence type="predicted"/>
<dbReference type="eggNOG" id="ENOG502T1AK">
    <property type="taxonomic scope" value="Eukaryota"/>
</dbReference>
<accession>A0A067RF23</accession>
<organism evidence="2 3">
    <name type="scientific">Zootermopsis nevadensis</name>
    <name type="common">Dampwood termite</name>
    <dbReference type="NCBI Taxonomy" id="136037"/>
    <lineage>
        <taxon>Eukaryota</taxon>
        <taxon>Metazoa</taxon>
        <taxon>Ecdysozoa</taxon>
        <taxon>Arthropoda</taxon>
        <taxon>Hexapoda</taxon>
        <taxon>Insecta</taxon>
        <taxon>Pterygota</taxon>
        <taxon>Neoptera</taxon>
        <taxon>Polyneoptera</taxon>
        <taxon>Dictyoptera</taxon>
        <taxon>Blattodea</taxon>
        <taxon>Blattoidea</taxon>
        <taxon>Termitoidae</taxon>
        <taxon>Termopsidae</taxon>
        <taxon>Zootermopsis</taxon>
    </lineage>
</organism>
<dbReference type="EMBL" id="KK852676">
    <property type="protein sequence ID" value="KDR18692.1"/>
    <property type="molecule type" value="Genomic_DNA"/>
</dbReference>
<reference evidence="2 3" key="1">
    <citation type="journal article" date="2014" name="Nat. Commun.">
        <title>Molecular traces of alternative social organization in a termite genome.</title>
        <authorList>
            <person name="Terrapon N."/>
            <person name="Li C."/>
            <person name="Robertson H.M."/>
            <person name="Ji L."/>
            <person name="Meng X."/>
            <person name="Booth W."/>
            <person name="Chen Z."/>
            <person name="Childers C.P."/>
            <person name="Glastad K.M."/>
            <person name="Gokhale K."/>
            <person name="Gowin J."/>
            <person name="Gronenberg W."/>
            <person name="Hermansen R.A."/>
            <person name="Hu H."/>
            <person name="Hunt B.G."/>
            <person name="Huylmans A.K."/>
            <person name="Khalil S.M."/>
            <person name="Mitchell R.D."/>
            <person name="Munoz-Torres M.C."/>
            <person name="Mustard J.A."/>
            <person name="Pan H."/>
            <person name="Reese J.T."/>
            <person name="Scharf M.E."/>
            <person name="Sun F."/>
            <person name="Vogel H."/>
            <person name="Xiao J."/>
            <person name="Yang W."/>
            <person name="Yang Z."/>
            <person name="Yang Z."/>
            <person name="Zhou J."/>
            <person name="Zhu J."/>
            <person name="Brent C.S."/>
            <person name="Elsik C.G."/>
            <person name="Goodisman M.A."/>
            <person name="Liberles D.A."/>
            <person name="Roe R.M."/>
            <person name="Vargo E.L."/>
            <person name="Vilcinskas A."/>
            <person name="Wang J."/>
            <person name="Bornberg-Bauer E."/>
            <person name="Korb J."/>
            <person name="Zhang G."/>
            <person name="Liebig J."/>
        </authorList>
    </citation>
    <scope>NUCLEOTIDE SEQUENCE [LARGE SCALE GENOMIC DNA]</scope>
    <source>
        <tissue evidence="2">Whole organism</tissue>
    </source>
</reference>
<keyword evidence="3" id="KW-1185">Reference proteome</keyword>
<evidence type="ECO:0000313" key="2">
    <source>
        <dbReference type="EMBL" id="KDR18692.1"/>
    </source>
</evidence>
<feature type="compositionally biased region" description="Polar residues" evidence="1">
    <location>
        <begin position="28"/>
        <end position="37"/>
    </location>
</feature>
<dbReference type="OMA" id="ANIKFCI"/>
<evidence type="ECO:0000256" key="1">
    <source>
        <dbReference type="SAM" id="MobiDB-lite"/>
    </source>
</evidence>